<keyword evidence="3" id="KW-1185">Reference proteome</keyword>
<name>A0A2U1LSC8_ARTAN</name>
<dbReference type="AlphaFoldDB" id="A0A2U1LSC8"/>
<protein>
    <submittedName>
        <fullName evidence="2">Uncharacterized protein</fullName>
    </submittedName>
</protein>
<sequence length="138" mass="16304">MEKKHNKMERKHNNLKQKVDYLMKHLPHLSEWQSQHVWLFSINLVQWLIYLKTKTNTVQKSKDGKAENSFLYNCGRSKPSQLNRSISDHRNHRRSPSPSLITITSPITVTVADHCNHLRSPTLITVTISDHHHRRRKL</sequence>
<proteinExistence type="predicted"/>
<accession>A0A2U1LSC8</accession>
<dbReference type="EMBL" id="PKPP01007996">
    <property type="protein sequence ID" value="PWA51884.1"/>
    <property type="molecule type" value="Genomic_DNA"/>
</dbReference>
<evidence type="ECO:0000313" key="2">
    <source>
        <dbReference type="EMBL" id="PWA51884.1"/>
    </source>
</evidence>
<evidence type="ECO:0000256" key="1">
    <source>
        <dbReference type="SAM" id="MobiDB-lite"/>
    </source>
</evidence>
<organism evidence="2 3">
    <name type="scientific">Artemisia annua</name>
    <name type="common">Sweet wormwood</name>
    <dbReference type="NCBI Taxonomy" id="35608"/>
    <lineage>
        <taxon>Eukaryota</taxon>
        <taxon>Viridiplantae</taxon>
        <taxon>Streptophyta</taxon>
        <taxon>Embryophyta</taxon>
        <taxon>Tracheophyta</taxon>
        <taxon>Spermatophyta</taxon>
        <taxon>Magnoliopsida</taxon>
        <taxon>eudicotyledons</taxon>
        <taxon>Gunneridae</taxon>
        <taxon>Pentapetalae</taxon>
        <taxon>asterids</taxon>
        <taxon>campanulids</taxon>
        <taxon>Asterales</taxon>
        <taxon>Asteraceae</taxon>
        <taxon>Asteroideae</taxon>
        <taxon>Anthemideae</taxon>
        <taxon>Artemisiinae</taxon>
        <taxon>Artemisia</taxon>
    </lineage>
</organism>
<feature type="region of interest" description="Disordered" evidence="1">
    <location>
        <begin position="81"/>
        <end position="100"/>
    </location>
</feature>
<gene>
    <name evidence="2" type="ORF">CTI12_AA441740</name>
</gene>
<evidence type="ECO:0000313" key="3">
    <source>
        <dbReference type="Proteomes" id="UP000245207"/>
    </source>
</evidence>
<dbReference type="Proteomes" id="UP000245207">
    <property type="component" value="Unassembled WGS sequence"/>
</dbReference>
<comment type="caution">
    <text evidence="2">The sequence shown here is derived from an EMBL/GenBank/DDBJ whole genome shotgun (WGS) entry which is preliminary data.</text>
</comment>
<reference evidence="2 3" key="1">
    <citation type="journal article" date="2018" name="Mol. Plant">
        <title>The genome of Artemisia annua provides insight into the evolution of Asteraceae family and artemisinin biosynthesis.</title>
        <authorList>
            <person name="Shen Q."/>
            <person name="Zhang L."/>
            <person name="Liao Z."/>
            <person name="Wang S."/>
            <person name="Yan T."/>
            <person name="Shi P."/>
            <person name="Liu M."/>
            <person name="Fu X."/>
            <person name="Pan Q."/>
            <person name="Wang Y."/>
            <person name="Lv Z."/>
            <person name="Lu X."/>
            <person name="Zhang F."/>
            <person name="Jiang W."/>
            <person name="Ma Y."/>
            <person name="Chen M."/>
            <person name="Hao X."/>
            <person name="Li L."/>
            <person name="Tang Y."/>
            <person name="Lv G."/>
            <person name="Zhou Y."/>
            <person name="Sun X."/>
            <person name="Brodelius P.E."/>
            <person name="Rose J.K.C."/>
            <person name="Tang K."/>
        </authorList>
    </citation>
    <scope>NUCLEOTIDE SEQUENCE [LARGE SCALE GENOMIC DNA]</scope>
    <source>
        <strain evidence="3">cv. Huhao1</strain>
        <tissue evidence="2">Leaf</tissue>
    </source>
</reference>